<evidence type="ECO:0000256" key="7">
    <source>
        <dbReference type="RuleBase" id="RU004326"/>
    </source>
</evidence>
<dbReference type="PANTHER" id="PTHR45745:SF1">
    <property type="entry name" value="PHOSPHOGLUCOMUTASE 2B-RELATED"/>
    <property type="match status" value="1"/>
</dbReference>
<evidence type="ECO:0000259" key="8">
    <source>
        <dbReference type="Pfam" id="PF00408"/>
    </source>
</evidence>
<dbReference type="Pfam" id="PF02879">
    <property type="entry name" value="PGM_PMM_II"/>
    <property type="match status" value="1"/>
</dbReference>
<dbReference type="EMBL" id="BMJY01000002">
    <property type="protein sequence ID" value="GGH37393.1"/>
    <property type="molecule type" value="Genomic_DNA"/>
</dbReference>
<comment type="caution">
    <text evidence="12">The sequence shown here is derived from an EMBL/GenBank/DDBJ whole genome shotgun (WGS) entry which is preliminary data.</text>
</comment>
<dbReference type="Gene3D" id="3.30.310.50">
    <property type="entry name" value="Alpha-D-phosphohexomutase, C-terminal domain"/>
    <property type="match status" value="1"/>
</dbReference>
<dbReference type="InterPro" id="IPR016055">
    <property type="entry name" value="A-D-PHexomutase_a/b/a-I/II/III"/>
</dbReference>
<keyword evidence="5 7" id="KW-0460">Magnesium</keyword>
<organism evidence="12 13">
    <name type="scientific">Microbacterium album</name>
    <dbReference type="NCBI Taxonomy" id="2053191"/>
    <lineage>
        <taxon>Bacteria</taxon>
        <taxon>Bacillati</taxon>
        <taxon>Actinomycetota</taxon>
        <taxon>Actinomycetes</taxon>
        <taxon>Micrococcales</taxon>
        <taxon>Microbacteriaceae</taxon>
        <taxon>Microbacterium</taxon>
    </lineage>
</organism>
<evidence type="ECO:0000256" key="6">
    <source>
        <dbReference type="ARBA" id="ARBA00023235"/>
    </source>
</evidence>
<accession>A0A917IDI6</accession>
<keyword evidence="13" id="KW-1185">Reference proteome</keyword>
<dbReference type="Pfam" id="PF02880">
    <property type="entry name" value="PGM_PMM_III"/>
    <property type="match status" value="1"/>
</dbReference>
<evidence type="ECO:0000259" key="11">
    <source>
        <dbReference type="Pfam" id="PF02880"/>
    </source>
</evidence>
<feature type="domain" description="Alpha-D-phosphohexomutase alpha/beta/alpha" evidence="10">
    <location>
        <begin position="236"/>
        <end position="330"/>
    </location>
</feature>
<evidence type="ECO:0000313" key="13">
    <source>
        <dbReference type="Proteomes" id="UP000657592"/>
    </source>
</evidence>
<protein>
    <submittedName>
        <fullName evidence="12">Phosphomannomutase</fullName>
    </submittedName>
</protein>
<dbReference type="PRINTS" id="PR00509">
    <property type="entry name" value="PGMPMM"/>
</dbReference>
<dbReference type="CDD" id="cd05799">
    <property type="entry name" value="PGM2"/>
    <property type="match status" value="1"/>
</dbReference>
<dbReference type="GO" id="GO:0005975">
    <property type="term" value="P:carbohydrate metabolic process"/>
    <property type="evidence" value="ECO:0007669"/>
    <property type="project" value="InterPro"/>
</dbReference>
<dbReference type="Pfam" id="PF02878">
    <property type="entry name" value="PGM_PMM_I"/>
    <property type="match status" value="1"/>
</dbReference>
<dbReference type="RefSeq" id="WP_188754887.1">
    <property type="nucleotide sequence ID" value="NZ_BMJY01000002.1"/>
</dbReference>
<feature type="domain" description="Alpha-D-phosphohexomutase alpha/beta/alpha" evidence="11">
    <location>
        <begin position="340"/>
        <end position="450"/>
    </location>
</feature>
<reference evidence="12" key="2">
    <citation type="submission" date="2020-09" db="EMBL/GenBank/DDBJ databases">
        <authorList>
            <person name="Sun Q."/>
            <person name="Zhou Y."/>
        </authorList>
    </citation>
    <scope>NUCLEOTIDE SEQUENCE</scope>
    <source>
        <strain evidence="12">CGMCC 1.15794</strain>
    </source>
</reference>
<dbReference type="InterPro" id="IPR005841">
    <property type="entry name" value="Alpha-D-phosphohexomutase_SF"/>
</dbReference>
<evidence type="ECO:0000256" key="2">
    <source>
        <dbReference type="ARBA" id="ARBA00010231"/>
    </source>
</evidence>
<dbReference type="SUPFAM" id="SSF55957">
    <property type="entry name" value="Phosphoglucomutase, C-terminal domain"/>
    <property type="match status" value="1"/>
</dbReference>
<dbReference type="InterPro" id="IPR036900">
    <property type="entry name" value="A-D-PHexomutase_C_sf"/>
</dbReference>
<evidence type="ECO:0000259" key="9">
    <source>
        <dbReference type="Pfam" id="PF02878"/>
    </source>
</evidence>
<evidence type="ECO:0000256" key="5">
    <source>
        <dbReference type="ARBA" id="ARBA00022842"/>
    </source>
</evidence>
<proteinExistence type="inferred from homology"/>
<dbReference type="InterPro" id="IPR005845">
    <property type="entry name" value="A-D-PHexomutase_a/b/a-II"/>
</dbReference>
<dbReference type="Pfam" id="PF00408">
    <property type="entry name" value="PGM_PMM_IV"/>
    <property type="match status" value="1"/>
</dbReference>
<evidence type="ECO:0000259" key="10">
    <source>
        <dbReference type="Pfam" id="PF02879"/>
    </source>
</evidence>
<sequence>MSAPHPASTARDLLVRARAWLAQDPDPETRGELGDLIARAEADDAAALDQLRDRFDGRLQFGTAGLRGELGAGSNRMNRVLVAQAAAGFAAYLREREKERGSSRAPTVVIGYDGRRNSDVFARDSAELFAGAGLRAVLLPRRLPTPVLAFAVRHLGADAGVMVTASHNPPNDNGYKVYLGGGDGGSQIVAPSDAAIAACIRRIADEASVADLPRSDAYEVGDEAVVDAYVAATASVGPAPVGAGELRWVYTALHGVGWETFARVLEAAGYPSPTVVPEQIEPDGSFPTVAFPNPEEPGAMDLAYERADAEGAELVIAHDPDADRLAVAVPSGDGWRRLTGNEVGLLLGLRAARAASGSPGASLACSLVSSPGLGLIAQRYGLDFHETPTGFKWISRAPGLVYGFEEALGYLVNPETVRDKDGISAAVAFLQLVAEARGRGASVPDLLDELTAEIGLFASGQVSVRVDDVSIIASVMAALRADPPATFGELAVARADDLLQDPAGLGGDVLRYALADGSRVIVRPSGTEPKLKVYLDVRGESAEDAATRLEALEAAVRELLDRMS</sequence>
<dbReference type="InterPro" id="IPR016066">
    <property type="entry name" value="A-D-PHexomutase_CS"/>
</dbReference>
<dbReference type="Proteomes" id="UP000657592">
    <property type="component" value="Unassembled WGS sequence"/>
</dbReference>
<comment type="similarity">
    <text evidence="2 7">Belongs to the phosphohexose mutase family.</text>
</comment>
<dbReference type="GO" id="GO:0006166">
    <property type="term" value="P:purine ribonucleoside salvage"/>
    <property type="evidence" value="ECO:0007669"/>
    <property type="project" value="TreeGrafter"/>
</dbReference>
<gene>
    <name evidence="12" type="ORF">GCM10010921_07230</name>
</gene>
<dbReference type="SUPFAM" id="SSF53738">
    <property type="entry name" value="Phosphoglucomutase, first 3 domains"/>
    <property type="match status" value="3"/>
</dbReference>
<reference evidence="12" key="1">
    <citation type="journal article" date="2014" name="Int. J. Syst. Evol. Microbiol.">
        <title>Complete genome sequence of Corynebacterium casei LMG S-19264T (=DSM 44701T), isolated from a smear-ripened cheese.</title>
        <authorList>
            <consortium name="US DOE Joint Genome Institute (JGI-PGF)"/>
            <person name="Walter F."/>
            <person name="Albersmeier A."/>
            <person name="Kalinowski J."/>
            <person name="Ruckert C."/>
        </authorList>
    </citation>
    <scope>NUCLEOTIDE SEQUENCE</scope>
    <source>
        <strain evidence="12">CGMCC 1.15794</strain>
    </source>
</reference>
<dbReference type="PROSITE" id="PS00710">
    <property type="entry name" value="PGM_PMM"/>
    <property type="match status" value="1"/>
</dbReference>
<evidence type="ECO:0000256" key="3">
    <source>
        <dbReference type="ARBA" id="ARBA00022553"/>
    </source>
</evidence>
<keyword evidence="4 7" id="KW-0479">Metal-binding</keyword>
<evidence type="ECO:0000256" key="4">
    <source>
        <dbReference type="ARBA" id="ARBA00022723"/>
    </source>
</evidence>
<dbReference type="GO" id="GO:0000287">
    <property type="term" value="F:magnesium ion binding"/>
    <property type="evidence" value="ECO:0007669"/>
    <property type="project" value="InterPro"/>
</dbReference>
<name>A0A917IDI6_9MICO</name>
<dbReference type="PANTHER" id="PTHR45745">
    <property type="entry name" value="PHOSPHOMANNOMUTASE 45A"/>
    <property type="match status" value="1"/>
</dbReference>
<dbReference type="GO" id="GO:0008973">
    <property type="term" value="F:phosphopentomutase activity"/>
    <property type="evidence" value="ECO:0007669"/>
    <property type="project" value="TreeGrafter"/>
</dbReference>
<evidence type="ECO:0000313" key="12">
    <source>
        <dbReference type="EMBL" id="GGH37393.1"/>
    </source>
</evidence>
<feature type="domain" description="Alpha-D-phosphohexomutase C-terminal" evidence="8">
    <location>
        <begin position="494"/>
        <end position="546"/>
    </location>
</feature>
<comment type="cofactor">
    <cofactor evidence="1">
        <name>Mg(2+)</name>
        <dbReference type="ChEBI" id="CHEBI:18420"/>
    </cofactor>
</comment>
<keyword evidence="3" id="KW-0597">Phosphoprotein</keyword>
<dbReference type="InterPro" id="IPR005843">
    <property type="entry name" value="A-D-PHexomutase_C"/>
</dbReference>
<evidence type="ECO:0000256" key="1">
    <source>
        <dbReference type="ARBA" id="ARBA00001946"/>
    </source>
</evidence>
<dbReference type="InterPro" id="IPR005844">
    <property type="entry name" value="A-D-PHexomutase_a/b/a-I"/>
</dbReference>
<feature type="domain" description="Alpha-D-phosphohexomutase alpha/beta/alpha" evidence="9">
    <location>
        <begin position="59"/>
        <end position="203"/>
    </location>
</feature>
<dbReference type="InterPro" id="IPR005846">
    <property type="entry name" value="A-D-PHexomutase_a/b/a-III"/>
</dbReference>
<keyword evidence="6" id="KW-0413">Isomerase</keyword>
<dbReference type="AlphaFoldDB" id="A0A917IDI6"/>
<dbReference type="Gene3D" id="3.40.120.10">
    <property type="entry name" value="Alpha-D-Glucose-1,6-Bisphosphate, subunit A, domain 3"/>
    <property type="match status" value="3"/>
</dbReference>